<organism evidence="1 2">
    <name type="scientific">Puccinia graminis f. sp. tritici</name>
    <dbReference type="NCBI Taxonomy" id="56615"/>
    <lineage>
        <taxon>Eukaryota</taxon>
        <taxon>Fungi</taxon>
        <taxon>Dikarya</taxon>
        <taxon>Basidiomycota</taxon>
        <taxon>Pucciniomycotina</taxon>
        <taxon>Pucciniomycetes</taxon>
        <taxon>Pucciniales</taxon>
        <taxon>Pucciniaceae</taxon>
        <taxon>Puccinia</taxon>
    </lineage>
</organism>
<dbReference type="AlphaFoldDB" id="A0A5B0MRX9"/>
<evidence type="ECO:0000313" key="2">
    <source>
        <dbReference type="Proteomes" id="UP000325313"/>
    </source>
</evidence>
<dbReference type="EMBL" id="VDEP01000446">
    <property type="protein sequence ID" value="KAA1078854.1"/>
    <property type="molecule type" value="Genomic_DNA"/>
</dbReference>
<evidence type="ECO:0008006" key="3">
    <source>
        <dbReference type="Google" id="ProtNLM"/>
    </source>
</evidence>
<proteinExistence type="predicted"/>
<reference evidence="1 2" key="1">
    <citation type="submission" date="2019-05" db="EMBL/GenBank/DDBJ databases">
        <title>Emergence of the Ug99 lineage of the wheat stem rust pathogen through somatic hybridization.</title>
        <authorList>
            <person name="Li F."/>
            <person name="Upadhyaya N.M."/>
            <person name="Sperschneider J."/>
            <person name="Matny O."/>
            <person name="Nguyen-Phuc H."/>
            <person name="Mago R."/>
            <person name="Raley C."/>
            <person name="Miller M.E."/>
            <person name="Silverstein K.A.T."/>
            <person name="Henningsen E."/>
            <person name="Hirsch C.D."/>
            <person name="Visser B."/>
            <person name="Pretorius Z.A."/>
            <person name="Steffenson B.J."/>
            <person name="Schwessinger B."/>
            <person name="Dodds P.N."/>
            <person name="Figueroa M."/>
        </authorList>
    </citation>
    <scope>NUCLEOTIDE SEQUENCE [LARGE SCALE GENOMIC DNA]</scope>
    <source>
        <strain evidence="1 2">Ug99</strain>
    </source>
</reference>
<accession>A0A5B0MRX9</accession>
<evidence type="ECO:0000313" key="1">
    <source>
        <dbReference type="EMBL" id="KAA1078854.1"/>
    </source>
</evidence>
<dbReference type="Proteomes" id="UP000325313">
    <property type="component" value="Unassembled WGS sequence"/>
</dbReference>
<gene>
    <name evidence="1" type="ORF">PGTUg99_009565</name>
</gene>
<dbReference type="PANTHER" id="PTHR48159">
    <property type="entry name" value="MULE DOMAIN-CONTAINING PROTEIN"/>
    <property type="match status" value="1"/>
</dbReference>
<dbReference type="PANTHER" id="PTHR48159:SF1">
    <property type="entry name" value="MEMBRANE-ASSOCIATED GIANT PROTEIN ANTIGEN, PUTATIVE-RELATED"/>
    <property type="match status" value="1"/>
</dbReference>
<protein>
    <recommendedName>
        <fullName evidence="3">MULE transposase domain-containing protein</fullName>
    </recommendedName>
</protein>
<comment type="caution">
    <text evidence="1">The sequence shown here is derived from an EMBL/GenBank/DDBJ whole genome shotgun (WGS) entry which is preliminary data.</text>
</comment>
<sequence>MSFIQTMILPTSNPPPNMYPLIPNIEDIVPEPFTQEVPLPHGVKAHPSAMRMVRWLGGAAPSFNDNPHCFSIPGKSLGEAQAFVESMQATVRWTLQNFFDNIPTSPSVKKLGRPPEYHFKLYYTCPRRGHHLPRIDSRKQESGRKCGCEAKFNIFHHIATDSLRVEWHWQHSHGLNTHEDMKQTRIPKAVHNWIVDRVDSGIGWKGIQNLLSSPDLEALTKTGVAIPEANGILYDKVRHLIRTRLNVHARRDPDVFVSLSLWQAHLNHNGWHTFAPVLSDSDTFLFAIQSPWQREMMLAHGTTMIFIDATHNTVKNYFLSQGWKASLYTVMIRNPVTGKGLPVCWAFTGSLAM</sequence>
<name>A0A5B0MRX9_PUCGR</name>